<organism evidence="1 2">
    <name type="scientific">Suillus placidus</name>
    <dbReference type="NCBI Taxonomy" id="48579"/>
    <lineage>
        <taxon>Eukaryota</taxon>
        <taxon>Fungi</taxon>
        <taxon>Dikarya</taxon>
        <taxon>Basidiomycota</taxon>
        <taxon>Agaricomycotina</taxon>
        <taxon>Agaricomycetes</taxon>
        <taxon>Agaricomycetidae</taxon>
        <taxon>Boletales</taxon>
        <taxon>Suillineae</taxon>
        <taxon>Suillaceae</taxon>
        <taxon>Suillus</taxon>
    </lineage>
</organism>
<proteinExistence type="predicted"/>
<reference evidence="1" key="1">
    <citation type="journal article" date="2020" name="New Phytol.">
        <title>Comparative genomics reveals dynamic genome evolution in host specialist ectomycorrhizal fungi.</title>
        <authorList>
            <person name="Lofgren L.A."/>
            <person name="Nguyen N.H."/>
            <person name="Vilgalys R."/>
            <person name="Ruytinx J."/>
            <person name="Liao H.L."/>
            <person name="Branco S."/>
            <person name="Kuo A."/>
            <person name="LaButti K."/>
            <person name="Lipzen A."/>
            <person name="Andreopoulos W."/>
            <person name="Pangilinan J."/>
            <person name="Riley R."/>
            <person name="Hundley H."/>
            <person name="Na H."/>
            <person name="Barry K."/>
            <person name="Grigoriev I.V."/>
            <person name="Stajich J.E."/>
            <person name="Kennedy P.G."/>
        </authorList>
    </citation>
    <scope>NUCLEOTIDE SEQUENCE</scope>
    <source>
        <strain evidence="1">DOB743</strain>
    </source>
</reference>
<sequence length="102" mass="11354">MLMARFSKSFSLIKGFVTWMTHSGLPACAGSYLGGESVKKFGMISDVRLWQLGEYKSRETQLPSLINPDWIVGHLGMTTVSIGKDRTKVWATIDLKVIDTDT</sequence>
<accession>A0A9P7CWY6</accession>
<dbReference type="AlphaFoldDB" id="A0A9P7CWY6"/>
<dbReference type="Proteomes" id="UP000714275">
    <property type="component" value="Unassembled WGS sequence"/>
</dbReference>
<dbReference type="OrthoDB" id="10607665at2759"/>
<dbReference type="EMBL" id="JABBWD010000072">
    <property type="protein sequence ID" value="KAG1769495.1"/>
    <property type="molecule type" value="Genomic_DNA"/>
</dbReference>
<comment type="caution">
    <text evidence="1">The sequence shown here is derived from an EMBL/GenBank/DDBJ whole genome shotgun (WGS) entry which is preliminary data.</text>
</comment>
<evidence type="ECO:0000313" key="2">
    <source>
        <dbReference type="Proteomes" id="UP000714275"/>
    </source>
</evidence>
<keyword evidence="2" id="KW-1185">Reference proteome</keyword>
<gene>
    <name evidence="1" type="ORF">EV702DRAFT_1202903</name>
</gene>
<evidence type="ECO:0000313" key="1">
    <source>
        <dbReference type="EMBL" id="KAG1769495.1"/>
    </source>
</evidence>
<name>A0A9P7CWY6_9AGAM</name>
<protein>
    <submittedName>
        <fullName evidence="1">Uncharacterized protein</fullName>
    </submittedName>
</protein>